<gene>
    <name evidence="1" type="ORF">BDDG_13716</name>
</gene>
<dbReference type="Proteomes" id="UP000007802">
    <property type="component" value="Unassembled WGS sequence"/>
</dbReference>
<accession>A0A0J9EWM8</accession>
<protein>
    <submittedName>
        <fullName evidence="1">Uncharacterized protein</fullName>
    </submittedName>
</protein>
<evidence type="ECO:0000313" key="1">
    <source>
        <dbReference type="EMBL" id="KMW69575.1"/>
    </source>
</evidence>
<name>A0A0J9EWM8_AJEDA</name>
<dbReference type="AlphaFoldDB" id="A0A0J9EWM8"/>
<dbReference type="EMBL" id="GG750412">
    <property type="protein sequence ID" value="KMW69575.1"/>
    <property type="molecule type" value="Genomic_DNA"/>
</dbReference>
<proteinExistence type="predicted"/>
<organism evidence="1">
    <name type="scientific">Ajellomyces dermatitidis (strain ATCC 18188 / CBS 674.68)</name>
    <name type="common">Blastomyces dermatitidis</name>
    <dbReference type="NCBI Taxonomy" id="653446"/>
    <lineage>
        <taxon>Eukaryota</taxon>
        <taxon>Fungi</taxon>
        <taxon>Dikarya</taxon>
        <taxon>Ascomycota</taxon>
        <taxon>Pezizomycotina</taxon>
        <taxon>Eurotiomycetes</taxon>
        <taxon>Eurotiomycetidae</taxon>
        <taxon>Onygenales</taxon>
        <taxon>Ajellomycetaceae</taxon>
        <taxon>Blastomyces</taxon>
    </lineage>
</organism>
<reference evidence="1" key="1">
    <citation type="submission" date="2010-03" db="EMBL/GenBank/DDBJ databases">
        <title>Annotation of Blastomyces dermatitidis strain ATCC 18188.</title>
        <authorList>
            <consortium name="The Broad Institute Genome Sequencing Platform"/>
            <consortium name="Broad Institute Genome Sequencing Center for Infectious Disease."/>
            <person name="Cuomo C."/>
            <person name="Klein B."/>
            <person name="Sullivan T."/>
            <person name="Heitman J."/>
            <person name="Young S."/>
            <person name="Zeng Q."/>
            <person name="Gargeya S."/>
            <person name="Alvarado L."/>
            <person name="Berlin A.M."/>
            <person name="Chapman S.B."/>
            <person name="Chen Z."/>
            <person name="Freedman E."/>
            <person name="Gellesch M."/>
            <person name="Goldberg J."/>
            <person name="Griggs A."/>
            <person name="Gujja S."/>
            <person name="Heilman E."/>
            <person name="Heiman D."/>
            <person name="Howarth C."/>
            <person name="Mehta T."/>
            <person name="Neiman D."/>
            <person name="Pearson M."/>
            <person name="Roberts A."/>
            <person name="Saif S."/>
            <person name="Shea T."/>
            <person name="Shenoy N."/>
            <person name="Sisk P."/>
            <person name="Stolte C."/>
            <person name="Sykes S."/>
            <person name="White J."/>
            <person name="Yandava C."/>
            <person name="Haas B."/>
            <person name="Nusbaum C."/>
            <person name="Birren B."/>
        </authorList>
    </citation>
    <scope>NUCLEOTIDE SEQUENCE</scope>
    <source>
        <strain evidence="1">ATCC 18188</strain>
    </source>
</reference>
<sequence length="108" mass="12917">MKQSFAEYYAVAALLDLFYQVNIYTSQDWTEEKQDSYVKLAQDYYNVNYQRFEQADVQDVKTVKYNSLNLHTLITTENQIKLHAYKTEFDCYLQDNSMNLRTKSILEL</sequence>